<sequence length="157" mass="17081">MPAHPSSHDIEDTDMAEQIQQLAFRSEAATASESLSGLLDILSGAQRRNREADLTGAIAVSGARYFQVLEGDEDAIQTTLARIEADPRHQNVEVVARRPVTHRSFGAWSLASPTMLPSLKLQIDLAISACDEDCDYAISLLRSVVMNQHLNGRLLAA</sequence>
<dbReference type="SMART" id="SM01034">
    <property type="entry name" value="BLUF"/>
    <property type="match status" value="1"/>
</dbReference>
<organism evidence="2 3">
    <name type="scientific">Brevundimonas staleyi</name>
    <dbReference type="NCBI Taxonomy" id="74326"/>
    <lineage>
        <taxon>Bacteria</taxon>
        <taxon>Pseudomonadati</taxon>
        <taxon>Pseudomonadota</taxon>
        <taxon>Alphaproteobacteria</taxon>
        <taxon>Caulobacterales</taxon>
        <taxon>Caulobacteraceae</taxon>
        <taxon>Brevundimonas</taxon>
    </lineage>
</organism>
<dbReference type="RefSeq" id="WP_374038623.1">
    <property type="nucleotide sequence ID" value="NZ_CP169082.1"/>
</dbReference>
<dbReference type="InterPro" id="IPR007024">
    <property type="entry name" value="BLUF_domain"/>
</dbReference>
<dbReference type="InterPro" id="IPR036046">
    <property type="entry name" value="Acylphosphatase-like_dom_sf"/>
</dbReference>
<dbReference type="Gene3D" id="3.30.70.100">
    <property type="match status" value="1"/>
</dbReference>
<reference evidence="3" key="1">
    <citation type="journal article" date="2019" name="Int. J. Syst. Evol. Microbiol.">
        <title>The Global Catalogue of Microorganisms (GCM) 10K type strain sequencing project: providing services to taxonomists for standard genome sequencing and annotation.</title>
        <authorList>
            <consortium name="The Broad Institute Genomics Platform"/>
            <consortium name="The Broad Institute Genome Sequencing Center for Infectious Disease"/>
            <person name="Wu L."/>
            <person name="Ma J."/>
        </authorList>
    </citation>
    <scope>NUCLEOTIDE SEQUENCE [LARGE SCALE GENOMIC DNA]</scope>
    <source>
        <strain evidence="3">JCM 12125</strain>
    </source>
</reference>
<evidence type="ECO:0000259" key="1">
    <source>
        <dbReference type="PROSITE" id="PS50925"/>
    </source>
</evidence>
<dbReference type="Pfam" id="PF04940">
    <property type="entry name" value="BLUF"/>
    <property type="match status" value="1"/>
</dbReference>
<feature type="domain" description="BLUF" evidence="1">
    <location>
        <begin position="19"/>
        <end position="111"/>
    </location>
</feature>
<name>A0ABW0FM30_9CAUL</name>
<dbReference type="PROSITE" id="PS50925">
    <property type="entry name" value="BLUF"/>
    <property type="match status" value="1"/>
</dbReference>
<gene>
    <name evidence="2" type="ORF">ACFPIE_02175</name>
</gene>
<accession>A0ABW0FM30</accession>
<keyword evidence="3" id="KW-1185">Reference proteome</keyword>
<evidence type="ECO:0000313" key="2">
    <source>
        <dbReference type="EMBL" id="MFC5342702.1"/>
    </source>
</evidence>
<dbReference type="Proteomes" id="UP001596152">
    <property type="component" value="Unassembled WGS sequence"/>
</dbReference>
<dbReference type="SUPFAM" id="SSF54975">
    <property type="entry name" value="Acylphosphatase/BLUF domain-like"/>
    <property type="match status" value="1"/>
</dbReference>
<proteinExistence type="predicted"/>
<dbReference type="EMBL" id="JBHSLF010000002">
    <property type="protein sequence ID" value="MFC5342702.1"/>
    <property type="molecule type" value="Genomic_DNA"/>
</dbReference>
<evidence type="ECO:0000313" key="3">
    <source>
        <dbReference type="Proteomes" id="UP001596152"/>
    </source>
</evidence>
<protein>
    <submittedName>
        <fullName evidence="2">BLUF domain-containing protein</fullName>
    </submittedName>
</protein>
<comment type="caution">
    <text evidence="2">The sequence shown here is derived from an EMBL/GenBank/DDBJ whole genome shotgun (WGS) entry which is preliminary data.</text>
</comment>